<name>A0A8H7DNX5_9AGAR</name>
<proteinExistence type="predicted"/>
<keyword evidence="1" id="KW-1133">Transmembrane helix</keyword>
<keyword evidence="3" id="KW-1185">Reference proteome</keyword>
<accession>A0A8H7DNX5</accession>
<feature type="transmembrane region" description="Helical" evidence="1">
    <location>
        <begin position="74"/>
        <end position="96"/>
    </location>
</feature>
<keyword evidence="1" id="KW-0472">Membrane</keyword>
<organism evidence="2 3">
    <name type="scientific">Mycena sanguinolenta</name>
    <dbReference type="NCBI Taxonomy" id="230812"/>
    <lineage>
        <taxon>Eukaryota</taxon>
        <taxon>Fungi</taxon>
        <taxon>Dikarya</taxon>
        <taxon>Basidiomycota</taxon>
        <taxon>Agaricomycotina</taxon>
        <taxon>Agaricomycetes</taxon>
        <taxon>Agaricomycetidae</taxon>
        <taxon>Agaricales</taxon>
        <taxon>Marasmiineae</taxon>
        <taxon>Mycenaceae</taxon>
        <taxon>Mycena</taxon>
    </lineage>
</organism>
<dbReference type="Proteomes" id="UP000623467">
    <property type="component" value="Unassembled WGS sequence"/>
</dbReference>
<keyword evidence="1" id="KW-0812">Transmembrane</keyword>
<dbReference type="AlphaFoldDB" id="A0A8H7DNX5"/>
<evidence type="ECO:0000313" key="3">
    <source>
        <dbReference type="Proteomes" id="UP000623467"/>
    </source>
</evidence>
<evidence type="ECO:0000256" key="1">
    <source>
        <dbReference type="SAM" id="Phobius"/>
    </source>
</evidence>
<reference evidence="2" key="1">
    <citation type="submission" date="2020-05" db="EMBL/GenBank/DDBJ databases">
        <title>Mycena genomes resolve the evolution of fungal bioluminescence.</title>
        <authorList>
            <person name="Tsai I.J."/>
        </authorList>
    </citation>
    <scope>NUCLEOTIDE SEQUENCE</scope>
    <source>
        <strain evidence="2">160909Yilan</strain>
    </source>
</reference>
<gene>
    <name evidence="2" type="ORF">MSAN_00231200</name>
</gene>
<evidence type="ECO:0000313" key="2">
    <source>
        <dbReference type="EMBL" id="KAF7378071.1"/>
    </source>
</evidence>
<comment type="caution">
    <text evidence="2">The sequence shown here is derived from an EMBL/GenBank/DDBJ whole genome shotgun (WGS) entry which is preliminary data.</text>
</comment>
<sequence length="105" mass="11469">MPIPIPSFPHMYPVPCPFGLRLFCSALHTPHVLDAEPGPVRAIFGLGTGRAAATTTAPFPSLPSSSLLFAERGVVWWVACLLLFLWTYEDSGVYLVQVATRLLRS</sequence>
<dbReference type="EMBL" id="JACAZH010000001">
    <property type="protein sequence ID" value="KAF7378071.1"/>
    <property type="molecule type" value="Genomic_DNA"/>
</dbReference>
<protein>
    <submittedName>
        <fullName evidence="2">Uncharacterized protein</fullName>
    </submittedName>
</protein>